<dbReference type="GO" id="GO:0120159">
    <property type="term" value="F:rRNA pseudouridine synthase activity"/>
    <property type="evidence" value="ECO:0007669"/>
    <property type="project" value="UniProtKB-ARBA"/>
</dbReference>
<dbReference type="Pfam" id="PF00849">
    <property type="entry name" value="PseudoU_synth_2"/>
    <property type="match status" value="1"/>
</dbReference>
<dbReference type="SFLD" id="SFLDS00003">
    <property type="entry name" value="Haloacid_Dehalogenase"/>
    <property type="match status" value="1"/>
</dbReference>
<dbReference type="PROSITE" id="PS50889">
    <property type="entry name" value="S4"/>
    <property type="match status" value="1"/>
</dbReference>
<dbReference type="InterPro" id="IPR023198">
    <property type="entry name" value="PGP-like_dom2"/>
</dbReference>
<dbReference type="Gene3D" id="1.10.150.240">
    <property type="entry name" value="Putative phosphatase, domain 2"/>
    <property type="match status" value="1"/>
</dbReference>
<dbReference type="PRINTS" id="PR00413">
    <property type="entry name" value="HADHALOGNASE"/>
</dbReference>
<dbReference type="PANTHER" id="PTHR47683:SF4">
    <property type="entry name" value="PSEUDOURIDINE SYNTHASE"/>
    <property type="match status" value="1"/>
</dbReference>
<keyword evidence="3 5" id="KW-0413">Isomerase</keyword>
<dbReference type="GO" id="GO:0000455">
    <property type="term" value="P:enzyme-directed rRNA pseudouridine synthesis"/>
    <property type="evidence" value="ECO:0007669"/>
    <property type="project" value="UniProtKB-ARBA"/>
</dbReference>
<dbReference type="Gene3D" id="3.30.70.580">
    <property type="entry name" value="Pseudouridine synthase I, catalytic domain, N-terminal subdomain"/>
    <property type="match status" value="1"/>
</dbReference>
<dbReference type="InterPro" id="IPR000748">
    <property type="entry name" value="PsdUridine_synth_RsuA/RluB/E/F"/>
</dbReference>
<dbReference type="NCBIfam" id="TIGR01549">
    <property type="entry name" value="HAD-SF-IA-v1"/>
    <property type="match status" value="1"/>
</dbReference>
<gene>
    <name evidence="7" type="ORF">C7U56_01825</name>
</gene>
<dbReference type="InterPro" id="IPR020094">
    <property type="entry name" value="TruA/RsuA/RluB/E/F_N"/>
</dbReference>
<evidence type="ECO:0000313" key="8">
    <source>
        <dbReference type="Proteomes" id="UP000241048"/>
    </source>
</evidence>
<dbReference type="EC" id="5.4.99.-" evidence="5"/>
<dbReference type="SUPFAM" id="SSF56784">
    <property type="entry name" value="HAD-like"/>
    <property type="match status" value="1"/>
</dbReference>
<dbReference type="SMART" id="SM00363">
    <property type="entry name" value="S4"/>
    <property type="match status" value="1"/>
</dbReference>
<dbReference type="CDD" id="cd07505">
    <property type="entry name" value="HAD_BPGM-like"/>
    <property type="match status" value="1"/>
</dbReference>
<dbReference type="NCBIfam" id="TIGR01509">
    <property type="entry name" value="HAD-SF-IA-v3"/>
    <property type="match status" value="1"/>
</dbReference>
<evidence type="ECO:0000256" key="3">
    <source>
        <dbReference type="ARBA" id="ARBA00023235"/>
    </source>
</evidence>
<dbReference type="Proteomes" id="UP000241048">
    <property type="component" value="Unassembled WGS sequence"/>
</dbReference>
<dbReference type="EMBL" id="PYLO01000001">
    <property type="protein sequence ID" value="PST38715.1"/>
    <property type="molecule type" value="Genomic_DNA"/>
</dbReference>
<evidence type="ECO:0000259" key="6">
    <source>
        <dbReference type="SMART" id="SM00363"/>
    </source>
</evidence>
<dbReference type="RefSeq" id="WP_106999910.1">
    <property type="nucleotide sequence ID" value="NZ_JBKXRJ010000040.1"/>
</dbReference>
<feature type="domain" description="RNA-binding S4" evidence="6">
    <location>
        <begin position="7"/>
        <end position="67"/>
    </location>
</feature>
<name>A0A2T3FTW3_9CLOT</name>
<dbReference type="InterPro" id="IPR020103">
    <property type="entry name" value="PsdUridine_synth_cat_dom_sf"/>
</dbReference>
<dbReference type="Gene3D" id="3.10.290.10">
    <property type="entry name" value="RNA-binding S4 domain"/>
    <property type="match status" value="1"/>
</dbReference>
<dbReference type="SUPFAM" id="SSF55120">
    <property type="entry name" value="Pseudouridine synthase"/>
    <property type="match status" value="1"/>
</dbReference>
<evidence type="ECO:0000256" key="2">
    <source>
        <dbReference type="ARBA" id="ARBA00022884"/>
    </source>
</evidence>
<dbReference type="NCBIfam" id="TIGR00093">
    <property type="entry name" value="pseudouridine synthase"/>
    <property type="match status" value="1"/>
</dbReference>
<sequence length="489" mass="54914">MGQGKSIRLDRFLAEMKQGTRSQVKEMIRKGRVLVDGTVCRESDRKIFPDETRVTLDGQPVGWADTEYYMLNKPQGVVSATEDGRYQTVIDLIDEAKRKDLFPVGRLDIDTEGLLLITNDGALAHELLAPKKHVDKVYFARVKGTLKEGIEARFQAGLTLKDGTPVRPAELVIEKKWNDAGEDLCEARLTIHEGKFHQVKRMFEAEGGEVIYLKRLSMGPLALDEALATGEYRALTEDEIRALIERTLTSQNCVSNDENLSDTQNNTPPEINWNTVDAVLFDLDGTLVDSMWMWKAIDVEFLKRYGYDCPEDLEKVIEGMSFSETAIYFKDRFQLPMTLDEIKAIWIEMSIDKYRHEVPLKSGVAEFLSFLKKKGIRMGIATSNAQDMVAAVLDSLEIRSYFGVVATACEVAAGKPAPDIYLKVAADLGVQPEKCLVFEDVPAGILAGKRAGMRVGAVEDVFSLSMIEEKKELADFYIRDYRELIQGAR</sequence>
<dbReference type="Pfam" id="PF01479">
    <property type="entry name" value="S4"/>
    <property type="match status" value="1"/>
</dbReference>
<keyword evidence="8" id="KW-1185">Reference proteome</keyword>
<comment type="caution">
    <text evidence="7">The sequence shown here is derived from an EMBL/GenBank/DDBJ whole genome shotgun (WGS) entry which is preliminary data.</text>
</comment>
<dbReference type="SUPFAM" id="SSF55174">
    <property type="entry name" value="Alpha-L RNA-binding motif"/>
    <property type="match status" value="1"/>
</dbReference>
<dbReference type="PROSITE" id="PS01149">
    <property type="entry name" value="PSI_RSU"/>
    <property type="match status" value="1"/>
</dbReference>
<dbReference type="InterPro" id="IPR042092">
    <property type="entry name" value="PsdUridine_s_RsuA/RluB/E/F_cat"/>
</dbReference>
<dbReference type="InterPro" id="IPR036986">
    <property type="entry name" value="S4_RNA-bd_sf"/>
</dbReference>
<accession>A0A2T3FTW3</accession>
<dbReference type="InterPro" id="IPR006145">
    <property type="entry name" value="PsdUridine_synth_RsuA/RluA"/>
</dbReference>
<evidence type="ECO:0000256" key="4">
    <source>
        <dbReference type="PROSITE-ProRule" id="PRU00182"/>
    </source>
</evidence>
<dbReference type="PANTHER" id="PTHR47683">
    <property type="entry name" value="PSEUDOURIDINE SYNTHASE FAMILY PROTEIN-RELATED"/>
    <property type="match status" value="1"/>
</dbReference>
<dbReference type="AlphaFoldDB" id="A0A2T3FTW3"/>
<dbReference type="InterPro" id="IPR023214">
    <property type="entry name" value="HAD_sf"/>
</dbReference>
<comment type="similarity">
    <text evidence="1 5">Belongs to the pseudouridine synthase RsuA family.</text>
</comment>
<dbReference type="GO" id="GO:0003723">
    <property type="term" value="F:RNA binding"/>
    <property type="evidence" value="ECO:0007669"/>
    <property type="project" value="UniProtKB-KW"/>
</dbReference>
<proteinExistence type="inferred from homology"/>
<keyword evidence="2 4" id="KW-0694">RNA-binding</keyword>
<dbReference type="CDD" id="cd00165">
    <property type="entry name" value="S4"/>
    <property type="match status" value="1"/>
</dbReference>
<dbReference type="InterPro" id="IPR041492">
    <property type="entry name" value="HAD_2"/>
</dbReference>
<dbReference type="InterPro" id="IPR050343">
    <property type="entry name" value="RsuA_PseudoU_synthase"/>
</dbReference>
<evidence type="ECO:0000256" key="1">
    <source>
        <dbReference type="ARBA" id="ARBA00008348"/>
    </source>
</evidence>
<dbReference type="InterPro" id="IPR002942">
    <property type="entry name" value="S4_RNA-bd"/>
</dbReference>
<evidence type="ECO:0000256" key="5">
    <source>
        <dbReference type="RuleBase" id="RU003887"/>
    </source>
</evidence>
<evidence type="ECO:0000313" key="7">
    <source>
        <dbReference type="EMBL" id="PST38715.1"/>
    </source>
</evidence>
<dbReference type="CDD" id="cd02553">
    <property type="entry name" value="PseudoU_synth_RsuA"/>
    <property type="match status" value="1"/>
</dbReference>
<dbReference type="Gene3D" id="3.30.70.1560">
    <property type="entry name" value="Alpha-L RNA-binding motif"/>
    <property type="match status" value="1"/>
</dbReference>
<dbReference type="InterPro" id="IPR006439">
    <property type="entry name" value="HAD-SF_hydro_IA"/>
</dbReference>
<organism evidence="7 8">
    <name type="scientific">Clostridium fessum</name>
    <dbReference type="NCBI Taxonomy" id="2126740"/>
    <lineage>
        <taxon>Bacteria</taxon>
        <taxon>Bacillati</taxon>
        <taxon>Bacillota</taxon>
        <taxon>Clostridia</taxon>
        <taxon>Eubacteriales</taxon>
        <taxon>Clostridiaceae</taxon>
        <taxon>Clostridium</taxon>
    </lineage>
</organism>
<dbReference type="SFLD" id="SFLDG01129">
    <property type="entry name" value="C1.5:_HAD__Beta-PGM__Phosphata"/>
    <property type="match status" value="1"/>
</dbReference>
<dbReference type="InterPro" id="IPR036412">
    <property type="entry name" value="HAD-like_sf"/>
</dbReference>
<reference evidence="7 8" key="1">
    <citation type="submission" date="2018-03" db="EMBL/GenBank/DDBJ databases">
        <title>Lachnoclostridium SNUG30386 gen.nov., sp.nov., isolated from human faeces.</title>
        <authorList>
            <person name="Seo B."/>
            <person name="Jeon K."/>
            <person name="Ko G."/>
        </authorList>
    </citation>
    <scope>NUCLEOTIDE SEQUENCE [LARGE SCALE GENOMIC DNA]</scope>
    <source>
        <strain evidence="7 8">SNUG30386</strain>
    </source>
</reference>
<dbReference type="Gene3D" id="3.40.50.1000">
    <property type="entry name" value="HAD superfamily/HAD-like"/>
    <property type="match status" value="1"/>
</dbReference>
<dbReference type="Pfam" id="PF13419">
    <property type="entry name" value="HAD_2"/>
    <property type="match status" value="1"/>
</dbReference>
<dbReference type="SFLD" id="SFLDG01135">
    <property type="entry name" value="C1.5.6:_HAD__Beta-PGM__Phospha"/>
    <property type="match status" value="1"/>
</dbReference>
<protein>
    <recommendedName>
        <fullName evidence="5">Pseudouridine synthase</fullName>
        <ecNumber evidence="5">5.4.99.-</ecNumber>
    </recommendedName>
</protein>
<dbReference type="InterPro" id="IPR018496">
    <property type="entry name" value="PsdUridine_synth_RsuA/RluB_CS"/>
</dbReference>